<protein>
    <recommendedName>
        <fullName evidence="4">Large ribosomal subunit protein uL30m</fullName>
    </recommendedName>
</protein>
<accession>G3AQD6</accession>
<dbReference type="PANTHER" id="PTHR15892">
    <property type="entry name" value="MITOCHONDRIAL RIBOSOMAL PROTEIN L30"/>
    <property type="match status" value="1"/>
</dbReference>
<dbReference type="InParanoid" id="G3AQD6"/>
<keyword evidence="3" id="KW-0687">Ribonucleoprotein</keyword>
<dbReference type="CDD" id="cd01658">
    <property type="entry name" value="Ribosomal_L30"/>
    <property type="match status" value="1"/>
</dbReference>
<evidence type="ECO:0000259" key="5">
    <source>
        <dbReference type="Pfam" id="PF00327"/>
    </source>
</evidence>
<dbReference type="OMA" id="FHPAEPQ"/>
<organism evidence="7">
    <name type="scientific">Spathaspora passalidarum (strain NRRL Y-27907 / 11-Y1)</name>
    <dbReference type="NCBI Taxonomy" id="619300"/>
    <lineage>
        <taxon>Eukaryota</taxon>
        <taxon>Fungi</taxon>
        <taxon>Dikarya</taxon>
        <taxon>Ascomycota</taxon>
        <taxon>Saccharomycotina</taxon>
        <taxon>Pichiomycetes</taxon>
        <taxon>Debaryomycetaceae</taxon>
        <taxon>Spathaspora</taxon>
    </lineage>
</organism>
<sequence length="95" mass="11182">MSTAKQMYYKITQVRSVIGMPEKKRQILTALGLRKRNYIKYQKVDHRIANQLAMVKELVKVELTDKCQTRQEINQDRKFKPGFELVKGGAFSKYE</sequence>
<reference evidence="6 7" key="1">
    <citation type="journal article" date="2011" name="Proc. Natl. Acad. Sci. U.S.A.">
        <title>Comparative genomics of xylose-fermenting fungi for enhanced biofuel production.</title>
        <authorList>
            <person name="Wohlbach D.J."/>
            <person name="Kuo A."/>
            <person name="Sato T.K."/>
            <person name="Potts K.M."/>
            <person name="Salamov A.A."/>
            <person name="LaButti K.M."/>
            <person name="Sun H."/>
            <person name="Clum A."/>
            <person name="Pangilinan J.L."/>
            <person name="Lindquist E.A."/>
            <person name="Lucas S."/>
            <person name="Lapidus A."/>
            <person name="Jin M."/>
            <person name="Gunawan C."/>
            <person name="Balan V."/>
            <person name="Dale B.E."/>
            <person name="Jeffries T.W."/>
            <person name="Zinkel R."/>
            <person name="Barry K.W."/>
            <person name="Grigoriev I.V."/>
            <person name="Gasch A.P."/>
        </authorList>
    </citation>
    <scope>NUCLEOTIDE SEQUENCE [LARGE SCALE GENOMIC DNA]</scope>
    <source>
        <strain evidence="7">NRRL Y-27907 / 11-Y1</strain>
    </source>
</reference>
<evidence type="ECO:0000256" key="4">
    <source>
        <dbReference type="ARBA" id="ARBA00035281"/>
    </source>
</evidence>
<dbReference type="Proteomes" id="UP000000709">
    <property type="component" value="Unassembled WGS sequence"/>
</dbReference>
<comment type="similarity">
    <text evidence="1">Belongs to the universal ribosomal protein uL30 family.</text>
</comment>
<dbReference type="Pfam" id="PF00327">
    <property type="entry name" value="Ribosomal_L30"/>
    <property type="match status" value="1"/>
</dbReference>
<dbReference type="InterPro" id="IPR005996">
    <property type="entry name" value="Ribosomal_uL30_bac-type"/>
</dbReference>
<dbReference type="GO" id="GO:0005739">
    <property type="term" value="C:mitochondrion"/>
    <property type="evidence" value="ECO:0007669"/>
    <property type="project" value="TreeGrafter"/>
</dbReference>
<keyword evidence="2" id="KW-0689">Ribosomal protein</keyword>
<dbReference type="GO" id="GO:0003735">
    <property type="term" value="F:structural constituent of ribosome"/>
    <property type="evidence" value="ECO:0007669"/>
    <property type="project" value="InterPro"/>
</dbReference>
<evidence type="ECO:0000256" key="1">
    <source>
        <dbReference type="ARBA" id="ARBA00007594"/>
    </source>
</evidence>
<dbReference type="NCBIfam" id="TIGR01308">
    <property type="entry name" value="rpmD_bact"/>
    <property type="match status" value="1"/>
</dbReference>
<dbReference type="RefSeq" id="XP_007376261.1">
    <property type="nucleotide sequence ID" value="XM_007376199.1"/>
</dbReference>
<evidence type="ECO:0000313" key="7">
    <source>
        <dbReference type="Proteomes" id="UP000000709"/>
    </source>
</evidence>
<dbReference type="HOGENOM" id="CLU_131047_0_2_1"/>
<dbReference type="GO" id="GO:0015934">
    <property type="term" value="C:large ribosomal subunit"/>
    <property type="evidence" value="ECO:0007669"/>
    <property type="project" value="InterPro"/>
</dbReference>
<proteinExistence type="inferred from homology"/>
<dbReference type="InterPro" id="IPR016082">
    <property type="entry name" value="Ribosomal_uL30_ferredoxin-like"/>
</dbReference>
<keyword evidence="7" id="KW-1185">Reference proteome</keyword>
<dbReference type="SUPFAM" id="SSF55129">
    <property type="entry name" value="Ribosomal protein L30p/L7e"/>
    <property type="match status" value="1"/>
</dbReference>
<dbReference type="STRING" id="619300.G3AQD6"/>
<dbReference type="PANTHER" id="PTHR15892:SF2">
    <property type="entry name" value="LARGE RIBOSOMAL SUBUNIT PROTEIN UL30M"/>
    <property type="match status" value="1"/>
</dbReference>
<dbReference type="InterPro" id="IPR036919">
    <property type="entry name" value="Ribo_uL30_ferredoxin-like_sf"/>
</dbReference>
<dbReference type="AlphaFoldDB" id="G3AQD6"/>
<name>G3AQD6_SPAPN</name>
<dbReference type="FunCoup" id="G3AQD6">
    <property type="interactions" value="180"/>
</dbReference>
<gene>
    <name evidence="6" type="ORF">SPAPADRAFT_62054</name>
</gene>
<dbReference type="KEGG" id="spaa:SPAPADRAFT_62054"/>
<dbReference type="GO" id="GO:0006412">
    <property type="term" value="P:translation"/>
    <property type="evidence" value="ECO:0007669"/>
    <property type="project" value="InterPro"/>
</dbReference>
<evidence type="ECO:0000256" key="2">
    <source>
        <dbReference type="ARBA" id="ARBA00022980"/>
    </source>
</evidence>
<evidence type="ECO:0000313" key="6">
    <source>
        <dbReference type="EMBL" id="EGW31483.1"/>
    </source>
</evidence>
<dbReference type="EMBL" id="GL996503">
    <property type="protein sequence ID" value="EGW31483.1"/>
    <property type="molecule type" value="Genomic_DNA"/>
</dbReference>
<dbReference type="GeneID" id="18874170"/>
<dbReference type="eggNOG" id="ENOG502S7S3">
    <property type="taxonomic scope" value="Eukaryota"/>
</dbReference>
<feature type="domain" description="Large ribosomal subunit protein uL30-like ferredoxin-like fold" evidence="5">
    <location>
        <begin position="9"/>
        <end position="59"/>
    </location>
</feature>
<evidence type="ECO:0000256" key="3">
    <source>
        <dbReference type="ARBA" id="ARBA00023274"/>
    </source>
</evidence>
<dbReference type="Gene3D" id="3.30.1390.20">
    <property type="entry name" value="Ribosomal protein L30, ferredoxin-like fold domain"/>
    <property type="match status" value="1"/>
</dbReference>
<dbReference type="OrthoDB" id="509901at2759"/>